<organism evidence="1 2">
    <name type="scientific">Pseudomonas fortuita</name>
    <dbReference type="NCBI Taxonomy" id="3233375"/>
    <lineage>
        <taxon>Bacteria</taxon>
        <taxon>Pseudomonadati</taxon>
        <taxon>Pseudomonadota</taxon>
        <taxon>Gammaproteobacteria</taxon>
        <taxon>Pseudomonadales</taxon>
        <taxon>Pseudomonadaceae</taxon>
        <taxon>Pseudomonas</taxon>
    </lineage>
</organism>
<accession>A0ACD4P0A1</accession>
<reference evidence="1" key="1">
    <citation type="journal article" date="2024" name="Int. J. Syst. Evol. Microbiol.">
        <title>Pseudomonas fortuita sp. nov., isolated from the endosphere of a wild yam.</title>
        <authorList>
            <person name="Carlier A."/>
            <person name="Beaumel M."/>
            <person name="Moreau S."/>
            <person name="Acar T."/>
            <person name="Sana T.G."/>
            <person name="Cnockaert M."/>
            <person name="Vandamme P."/>
        </authorList>
    </citation>
    <scope>NUCLEOTIDE SEQUENCE</scope>
    <source>
        <strain evidence="1">GMI12077</strain>
    </source>
</reference>
<dbReference type="Proteomes" id="UP001163982">
    <property type="component" value="Chromosome"/>
</dbReference>
<gene>
    <name evidence="1" type="ORF">OZ911_16500</name>
</gene>
<evidence type="ECO:0000313" key="1">
    <source>
        <dbReference type="EMBL" id="WAP61525.1"/>
    </source>
</evidence>
<proteinExistence type="predicted"/>
<name>A0ACD4P0A1_9PSED</name>
<dbReference type="EMBL" id="CP114035">
    <property type="protein sequence ID" value="WAP61525.1"/>
    <property type="molecule type" value="Genomic_DNA"/>
</dbReference>
<keyword evidence="2" id="KW-1185">Reference proteome</keyword>
<evidence type="ECO:0000313" key="2">
    <source>
        <dbReference type="Proteomes" id="UP001163982"/>
    </source>
</evidence>
<protein>
    <submittedName>
        <fullName evidence="1">Cupin</fullName>
    </submittedName>
</protein>
<sequence>MMVRLFTSPTGTTPMLFGGLILLPHVCTVTSHHRFHRLSRGHTVNKPLNEQIISARPSYLAEAKFFEYSKAANPIGAKLISRVPYHTFPASLCQEGESRVIPLDLSQALGCEGPATGPGLCANFVRVLAGDSLRLAPNATSQVLYVIEGEGRLTYDKSTFEWHKGCFVALPAMHASILQASSDSRFYYVHDEPLLRYLGATRSEDRFAPTLYASEVANAHLRQAAADPRAKDRSRVSILLGNRNFPQTRTVTHVLWAMYGLVPAGAVQKPHRHQSLALDFIVDCPPGCYSLVGTQLDEAGEIVNPTRVDWTPGLAFVTPPGYWHAHYNTSDREALLIPIQDAGLQTWLRALDIRFS</sequence>